<dbReference type="EMBL" id="BSXT01000568">
    <property type="protein sequence ID" value="GMF30152.1"/>
    <property type="molecule type" value="Genomic_DNA"/>
</dbReference>
<comment type="caution">
    <text evidence="2">The sequence shown here is derived from an EMBL/GenBank/DDBJ whole genome shotgun (WGS) entry which is preliminary data.</text>
</comment>
<evidence type="ECO:0000313" key="2">
    <source>
        <dbReference type="EMBL" id="GMF30152.1"/>
    </source>
</evidence>
<reference evidence="2" key="1">
    <citation type="submission" date="2023-04" db="EMBL/GenBank/DDBJ databases">
        <title>Phytophthora fragariaefolia NBRC 109709.</title>
        <authorList>
            <person name="Ichikawa N."/>
            <person name="Sato H."/>
            <person name="Tonouchi N."/>
        </authorList>
    </citation>
    <scope>NUCLEOTIDE SEQUENCE</scope>
    <source>
        <strain evidence="2">NBRC 109709</strain>
    </source>
</reference>
<protein>
    <submittedName>
        <fullName evidence="2">Unnamed protein product</fullName>
    </submittedName>
</protein>
<feature type="compositionally biased region" description="Low complexity" evidence="1">
    <location>
        <begin position="543"/>
        <end position="570"/>
    </location>
</feature>
<evidence type="ECO:0000313" key="3">
    <source>
        <dbReference type="Proteomes" id="UP001165121"/>
    </source>
</evidence>
<feature type="region of interest" description="Disordered" evidence="1">
    <location>
        <begin position="543"/>
        <end position="647"/>
    </location>
</feature>
<gene>
    <name evidence="2" type="ORF">Pfra01_000660300</name>
</gene>
<sequence length="647" mass="71678">MLELSSAGAVSSFLLTKVLLEALDTCGSDLYLAEKPDIALSLWRNLAELLAAMDEEEFLLDQVENLHSSSSHHKTIKDMGAEHAWWKRVYFARPSTVEEVIAVSQRDSTFLKVSIYRAAVADRLFSGNLPMTASLRLAMSSPNVTLDRDDMATEVAAHTLLSNMPFININVVADDDQHRSPLLPEFTGCSDTLHVIDRKSIVEKEVIGDKAKVEVTGETGKVDPRLVEELYEALESEVGYSSASNLWSRRKRKADSLSASTTSPLIPAYVGVVEEEVYCNPDASVNHIYTLVHQKLRRSDILVPTSQMVEHCIDFFQDRLRSNLNKYGHSGLMMRYEEFIATSVRRQRAKGILEVTKDSVKAVVESMKRVLPSPHPYFPSEELVEETMRKKTGVFIRQRRLHLIGIKKTLKSALRKLVYVDEKQFVDAVYSVCKKNGLLGVITRVDVARALQNILPLHYYRVLEEVPQSVLRKLTSPVFRSDCSTAEEINLKLGKARRPIDEIKALLWVERYEALYGPVYDEEGIGESDSDFSDSDSSAISVSSVSSVSSVNTSELSSSDNDSDSESVSSSDRDSSSGHNSSSDHDSSSDRNSGNDSSTGANDSDSNTSINKPYGSAKKHKTKTSATTLRRSETSSSDSESSSGTNE</sequence>
<name>A0A9W6X4K7_9STRA</name>
<feature type="compositionally biased region" description="Polar residues" evidence="1">
    <location>
        <begin position="599"/>
        <end position="611"/>
    </location>
</feature>
<dbReference type="AlphaFoldDB" id="A0A9W6X4K7"/>
<dbReference type="Proteomes" id="UP001165121">
    <property type="component" value="Unassembled WGS sequence"/>
</dbReference>
<keyword evidence="3" id="KW-1185">Reference proteome</keyword>
<feature type="compositionally biased region" description="Low complexity" evidence="1">
    <location>
        <begin position="624"/>
        <end position="647"/>
    </location>
</feature>
<proteinExistence type="predicted"/>
<organism evidence="2 3">
    <name type="scientific">Phytophthora fragariaefolia</name>
    <dbReference type="NCBI Taxonomy" id="1490495"/>
    <lineage>
        <taxon>Eukaryota</taxon>
        <taxon>Sar</taxon>
        <taxon>Stramenopiles</taxon>
        <taxon>Oomycota</taxon>
        <taxon>Peronosporomycetes</taxon>
        <taxon>Peronosporales</taxon>
        <taxon>Peronosporaceae</taxon>
        <taxon>Phytophthora</taxon>
    </lineage>
</organism>
<dbReference type="OrthoDB" id="77293at2759"/>
<evidence type="ECO:0000256" key="1">
    <source>
        <dbReference type="SAM" id="MobiDB-lite"/>
    </source>
</evidence>
<accession>A0A9W6X4K7</accession>
<feature type="compositionally biased region" description="Basic and acidic residues" evidence="1">
    <location>
        <begin position="571"/>
        <end position="589"/>
    </location>
</feature>